<evidence type="ECO:0000256" key="2">
    <source>
        <dbReference type="SAM" id="MobiDB-lite"/>
    </source>
</evidence>
<dbReference type="Proteomes" id="UP000095287">
    <property type="component" value="Unplaced"/>
</dbReference>
<name>A0A1I8ABG3_9BILA</name>
<accession>A0A1I8ABG3</accession>
<evidence type="ECO:0000313" key="3">
    <source>
        <dbReference type="Proteomes" id="UP000095287"/>
    </source>
</evidence>
<protein>
    <submittedName>
        <fullName evidence="4">Protein kinase domain-containing protein</fullName>
    </submittedName>
</protein>
<keyword evidence="3" id="KW-1185">Reference proteome</keyword>
<proteinExistence type="predicted"/>
<sequence>MKRPRSSSPFEIRRSGVILDLVSVTLLQRNCYVMNIQEDAHVLSITCNDSELKNFVPGDSISFILNDESCLGTEQEVKPKLAKRSRLVLTRFPPLKSFLDSTKAYDSDDWRSEVKRLFGDLTTESRRFLDSIAEEEEFKKAFDLCRLTIKVALCGSGCDDVAEKIDIKRESLKDLVALEKTFCSTNASGKLGIDDRINGLLLESFKLLGHRSDLTYQLSSVLEYVEDSLARDECKINGIDEYDWRMSLPIDDAVDSVVKACRFKEAAMLYRVGVVLLLKDNPSSFFEDALAAKKVEHDEVKKRLQDLEEVDDRLESELRDKHEQLCDRISDLEDQGKHLIFLICDDEELQQRLAGDVISFLLEDELSPGTVKTIQPVLLENSYLGLGGNPPILSFFDHTKDFGSAEWTSELDRRFGSLTDESRQFLELIPEEPAFKNSMDLCRLTIATSLIASKCDQVIEEIATRKKSLDELQNLFDKFNSIEGSEQLGINEKINVLLINFFLLLDFHTQYFFQLEYIVEAAEGNLISAERREQEEMVMNDEEELQEEKELEEQEEFEDEEELDEGEELQEGEHLEEEEELEDEEYNRYKEEFVDRVLKACRYGQIAMLYRVGVVLLLKDSPSDFFEAAMVAKQAEHNEVLDRLKELREEDERLESELRAKYKEMRNRINELVNQGTQQSVADRFAEALLTIRPEFRTQLQRFDS</sequence>
<evidence type="ECO:0000313" key="4">
    <source>
        <dbReference type="WBParaSite" id="L893_g4038.t1"/>
    </source>
</evidence>
<feature type="region of interest" description="Disordered" evidence="2">
    <location>
        <begin position="532"/>
        <end position="584"/>
    </location>
</feature>
<keyword evidence="1" id="KW-0175">Coiled coil</keyword>
<dbReference type="WBParaSite" id="L893_g4038.t1">
    <property type="protein sequence ID" value="L893_g4038.t1"/>
    <property type="gene ID" value="L893_g4038"/>
</dbReference>
<dbReference type="AlphaFoldDB" id="A0A1I8ABG3"/>
<reference evidence="4" key="1">
    <citation type="submission" date="2016-11" db="UniProtKB">
        <authorList>
            <consortium name="WormBaseParasite"/>
        </authorList>
    </citation>
    <scope>IDENTIFICATION</scope>
</reference>
<evidence type="ECO:0000256" key="1">
    <source>
        <dbReference type="SAM" id="Coils"/>
    </source>
</evidence>
<feature type="coiled-coil region" evidence="1">
    <location>
        <begin position="630"/>
        <end position="675"/>
    </location>
</feature>
<feature type="coiled-coil region" evidence="1">
    <location>
        <begin position="290"/>
        <end position="335"/>
    </location>
</feature>
<organism evidence="3 4">
    <name type="scientific">Steinernema glaseri</name>
    <dbReference type="NCBI Taxonomy" id="37863"/>
    <lineage>
        <taxon>Eukaryota</taxon>
        <taxon>Metazoa</taxon>
        <taxon>Ecdysozoa</taxon>
        <taxon>Nematoda</taxon>
        <taxon>Chromadorea</taxon>
        <taxon>Rhabditida</taxon>
        <taxon>Tylenchina</taxon>
        <taxon>Panagrolaimomorpha</taxon>
        <taxon>Strongyloidoidea</taxon>
        <taxon>Steinernematidae</taxon>
        <taxon>Steinernema</taxon>
    </lineage>
</organism>
<feature type="compositionally biased region" description="Acidic residues" evidence="2">
    <location>
        <begin position="536"/>
        <end position="584"/>
    </location>
</feature>